<evidence type="ECO:0000313" key="4">
    <source>
        <dbReference type="Proteomes" id="UP001297600"/>
    </source>
</evidence>
<proteinExistence type="predicted"/>
<sequence>MLRRFAFRNFRSYSKDAKLVLTASSRLPEAREGHALSRSGVLPVAALFGGNGSGKSNLIRALAVAVEGARGEGRFQYPVAEPSLLCEGDEAGESGFDLELDAPAGSRYRYGLSLDAKGVCAESLEVKERGGWELVFSRSDDALELSGLTPAAAQAALSGVIRRETMVSALSSVRDPRIRGFRELLGGFRFVNSEEGVELPTDFGRRLRTLQARSNLAKFLASFDASVTGCGLEPAQVGQKAARLLIRHGTGAAGRDLQLPVTEESAGTRRMVSLYFVLSDVLQRGGVLVADGLNVGLHPLLTREIARLFASAQDNPRGAQLLFSTQDSSLLGFKELRRDEIWLVEKSPKGVSSLKRLVRSRSGRKPRASKLEKAYLTGRLGGTQAVKELPLPNLPGSRPARPNPSPELKDSVILVDEDTFRKITGRK</sequence>
<keyword evidence="3" id="KW-0067">ATP-binding</keyword>
<dbReference type="Gene3D" id="3.40.50.300">
    <property type="entry name" value="P-loop containing nucleotide triphosphate hydrolases"/>
    <property type="match status" value="1"/>
</dbReference>
<dbReference type="EMBL" id="JAKNCT010000006">
    <property type="protein sequence ID" value="MCG5030978.1"/>
    <property type="molecule type" value="Genomic_DNA"/>
</dbReference>
<dbReference type="Pfam" id="PF13304">
    <property type="entry name" value="AAA_21"/>
    <property type="match status" value="2"/>
</dbReference>
<dbReference type="SUPFAM" id="SSF52540">
    <property type="entry name" value="P-loop containing nucleoside triphosphate hydrolases"/>
    <property type="match status" value="1"/>
</dbReference>
<dbReference type="InterPro" id="IPR027417">
    <property type="entry name" value="P-loop_NTPase"/>
</dbReference>
<evidence type="ECO:0000313" key="3">
    <source>
        <dbReference type="EMBL" id="MCG5030978.1"/>
    </source>
</evidence>
<comment type="caution">
    <text evidence="3">The sequence shown here is derived from an EMBL/GenBank/DDBJ whole genome shotgun (WGS) entry which is preliminary data.</text>
</comment>
<evidence type="ECO:0000259" key="2">
    <source>
        <dbReference type="Pfam" id="PF13304"/>
    </source>
</evidence>
<feature type="domain" description="ATPase AAA-type core" evidence="2">
    <location>
        <begin position="254"/>
        <end position="331"/>
    </location>
</feature>
<accession>A0ABS9MQT3</accession>
<gene>
    <name evidence="3" type="ORF">MAF45_05895</name>
</gene>
<reference evidence="3 4" key="1">
    <citation type="submission" date="2022-02" db="EMBL/GenBank/DDBJ databases">
        <title>Mesosutterella porci, a novel member of the family Sutterellaceae from pig feces.</title>
        <authorList>
            <person name="Wylensek D."/>
            <person name="Clavel T."/>
        </authorList>
    </citation>
    <scope>NUCLEOTIDE SEQUENCE [LARGE SCALE GENOMIC DNA]</scope>
    <source>
        <strain evidence="4">oilRF-744-wt-GAM-9</strain>
    </source>
</reference>
<name>A0ABS9MQT3_9BURK</name>
<feature type="domain" description="ATPase AAA-type core" evidence="2">
    <location>
        <begin position="44"/>
        <end position="143"/>
    </location>
</feature>
<feature type="region of interest" description="Disordered" evidence="1">
    <location>
        <begin position="386"/>
        <end position="411"/>
    </location>
</feature>
<keyword evidence="4" id="KW-1185">Reference proteome</keyword>
<evidence type="ECO:0000256" key="1">
    <source>
        <dbReference type="SAM" id="MobiDB-lite"/>
    </source>
</evidence>
<organism evidence="3 4">
    <name type="scientific">Mesosutterella porci</name>
    <dbReference type="NCBI Taxonomy" id="2915351"/>
    <lineage>
        <taxon>Bacteria</taxon>
        <taxon>Pseudomonadati</taxon>
        <taxon>Pseudomonadota</taxon>
        <taxon>Betaproteobacteria</taxon>
        <taxon>Burkholderiales</taxon>
        <taxon>Sutterellaceae</taxon>
        <taxon>Mesosutterella</taxon>
    </lineage>
</organism>
<dbReference type="RefSeq" id="WP_237978631.1">
    <property type="nucleotide sequence ID" value="NZ_JAKNCT010000006.1"/>
</dbReference>
<dbReference type="PANTHER" id="PTHR40396:SF1">
    <property type="entry name" value="ATPASE AAA-TYPE CORE DOMAIN-CONTAINING PROTEIN"/>
    <property type="match status" value="1"/>
</dbReference>
<dbReference type="InterPro" id="IPR003959">
    <property type="entry name" value="ATPase_AAA_core"/>
</dbReference>
<dbReference type="PANTHER" id="PTHR40396">
    <property type="entry name" value="ATPASE-LIKE PROTEIN"/>
    <property type="match status" value="1"/>
</dbReference>
<dbReference type="GO" id="GO:0005524">
    <property type="term" value="F:ATP binding"/>
    <property type="evidence" value="ECO:0007669"/>
    <property type="project" value="UniProtKB-KW"/>
</dbReference>
<protein>
    <submittedName>
        <fullName evidence="3">ATP-binding protein</fullName>
    </submittedName>
</protein>
<dbReference type="Proteomes" id="UP001297600">
    <property type="component" value="Unassembled WGS sequence"/>
</dbReference>
<keyword evidence="3" id="KW-0547">Nucleotide-binding</keyword>